<sequence length="242" mass="26746">MGIKQFIGYALVVFASLVVSAQGSDFAFYKLSLIWPTSACYPLSNCKTPLPTFFTIHGLWPTFANDTAVPAYGPNNRCNANPVGPDAAVARLTPIQDRLNQRWPNLRAGVENSVFWRHEWQNHGICSDYPQDPLSYFNDTLNLATSTKFDPFKALGVQPSNTPYLLNTLLQNVYKNVGAYPQISCSQRSGGALYLREIRFCLTRTKKTPPSVVQSCPTRVAGGCKDPLTNNVHFPPASNPQS</sequence>
<dbReference type="Pfam" id="PF00445">
    <property type="entry name" value="Ribonuclease_T2"/>
    <property type="match status" value="1"/>
</dbReference>
<comment type="caution">
    <text evidence="6">The sequence shown here is derived from an EMBL/GenBank/DDBJ whole genome shotgun (WGS) entry which is preliminary data.</text>
</comment>
<dbReference type="SUPFAM" id="SSF55895">
    <property type="entry name" value="Ribonuclease Rh-like"/>
    <property type="match status" value="1"/>
</dbReference>
<dbReference type="PROSITE" id="PS00530">
    <property type="entry name" value="RNASE_T2_1"/>
    <property type="match status" value="1"/>
</dbReference>
<evidence type="ECO:0000313" key="7">
    <source>
        <dbReference type="Proteomes" id="UP001358586"/>
    </source>
</evidence>
<protein>
    <submittedName>
        <fullName evidence="6">Uncharacterized protein</fullName>
    </submittedName>
</protein>
<dbReference type="Proteomes" id="UP001358586">
    <property type="component" value="Chromosome 6"/>
</dbReference>
<keyword evidence="2" id="KW-0378">Hydrolase</keyword>
<evidence type="ECO:0000256" key="1">
    <source>
        <dbReference type="ARBA" id="ARBA00007469"/>
    </source>
</evidence>
<gene>
    <name evidence="6" type="ORF">PVK06_021597</name>
</gene>
<keyword evidence="2" id="KW-0540">Nuclease</keyword>
<feature type="signal peptide" evidence="5">
    <location>
        <begin position="1"/>
        <end position="23"/>
    </location>
</feature>
<keyword evidence="3" id="KW-0456">Lyase</keyword>
<keyword evidence="7" id="KW-1185">Reference proteome</keyword>
<organism evidence="6 7">
    <name type="scientific">Gossypium arboreum</name>
    <name type="common">Tree cotton</name>
    <name type="synonym">Gossypium nanking</name>
    <dbReference type="NCBI Taxonomy" id="29729"/>
    <lineage>
        <taxon>Eukaryota</taxon>
        <taxon>Viridiplantae</taxon>
        <taxon>Streptophyta</taxon>
        <taxon>Embryophyta</taxon>
        <taxon>Tracheophyta</taxon>
        <taxon>Spermatophyta</taxon>
        <taxon>Magnoliopsida</taxon>
        <taxon>eudicotyledons</taxon>
        <taxon>Gunneridae</taxon>
        <taxon>Pentapetalae</taxon>
        <taxon>rosids</taxon>
        <taxon>malvids</taxon>
        <taxon>Malvales</taxon>
        <taxon>Malvaceae</taxon>
        <taxon>Malvoideae</taxon>
        <taxon>Gossypium</taxon>
    </lineage>
</organism>
<dbReference type="PANTHER" id="PTHR11240">
    <property type="entry name" value="RIBONUCLEASE T2"/>
    <property type="match status" value="1"/>
</dbReference>
<dbReference type="InterPro" id="IPR036430">
    <property type="entry name" value="RNase_T2-like_sf"/>
</dbReference>
<keyword evidence="5" id="KW-0732">Signal</keyword>
<dbReference type="Gene3D" id="3.90.730.10">
    <property type="entry name" value="Ribonuclease T2-like"/>
    <property type="match status" value="1"/>
</dbReference>
<evidence type="ECO:0000256" key="3">
    <source>
        <dbReference type="ARBA" id="ARBA00023239"/>
    </source>
</evidence>
<accession>A0ABR0PQX9</accession>
<evidence type="ECO:0000256" key="2">
    <source>
        <dbReference type="ARBA" id="ARBA00022722"/>
    </source>
</evidence>
<reference evidence="6 7" key="1">
    <citation type="submission" date="2023-03" db="EMBL/GenBank/DDBJ databases">
        <title>WGS of Gossypium arboreum.</title>
        <authorList>
            <person name="Yu D."/>
        </authorList>
    </citation>
    <scope>NUCLEOTIDE SEQUENCE [LARGE SCALE GENOMIC DNA]</scope>
    <source>
        <tissue evidence="6">Leaf</tissue>
    </source>
</reference>
<evidence type="ECO:0000256" key="4">
    <source>
        <dbReference type="RuleBase" id="RU004328"/>
    </source>
</evidence>
<proteinExistence type="inferred from homology"/>
<comment type="similarity">
    <text evidence="1 4">Belongs to the RNase T2 family.</text>
</comment>
<dbReference type="InterPro" id="IPR018188">
    <property type="entry name" value="RNase_T2_His_AS_1"/>
</dbReference>
<feature type="chain" id="PRO_5046852509" evidence="5">
    <location>
        <begin position="24"/>
        <end position="242"/>
    </location>
</feature>
<dbReference type="PANTHER" id="PTHR11240:SF46">
    <property type="entry name" value="INTRACELLULAR RIBONUCLEASE LX-LIKE"/>
    <property type="match status" value="1"/>
</dbReference>
<dbReference type="EMBL" id="JARKNE010000006">
    <property type="protein sequence ID" value="KAK5826671.1"/>
    <property type="molecule type" value="Genomic_DNA"/>
</dbReference>
<evidence type="ECO:0000313" key="6">
    <source>
        <dbReference type="EMBL" id="KAK5826671.1"/>
    </source>
</evidence>
<evidence type="ECO:0000256" key="5">
    <source>
        <dbReference type="SAM" id="SignalP"/>
    </source>
</evidence>
<name>A0ABR0PQX9_GOSAR</name>
<dbReference type="InterPro" id="IPR001568">
    <property type="entry name" value="RNase_T2-like"/>
</dbReference>